<evidence type="ECO:0000256" key="4">
    <source>
        <dbReference type="ARBA" id="ARBA00022723"/>
    </source>
</evidence>
<evidence type="ECO:0000256" key="9">
    <source>
        <dbReference type="ARBA" id="ARBA00023080"/>
    </source>
</evidence>
<evidence type="ECO:0000256" key="16">
    <source>
        <dbReference type="PROSITE-ProRule" id="PRU00235"/>
    </source>
</evidence>
<feature type="binding site" evidence="15">
    <location>
        <begin position="1606"/>
        <end position="1609"/>
    </location>
    <ligand>
        <name>ITP</name>
        <dbReference type="ChEBI" id="CHEBI:61402"/>
    </ligand>
</feature>
<keyword evidence="6 15" id="KW-0547">Nucleotide-binding</keyword>
<dbReference type="GO" id="GO:0016197">
    <property type="term" value="P:endosomal transport"/>
    <property type="evidence" value="ECO:0007669"/>
    <property type="project" value="TreeGrafter"/>
</dbReference>
<evidence type="ECO:0000313" key="20">
    <source>
        <dbReference type="EMBL" id="KAK4879220.1"/>
    </source>
</evidence>
<comment type="similarity">
    <text evidence="15">Belongs to the HAM1 NTPase family.</text>
</comment>
<feature type="binding site" evidence="15">
    <location>
        <position position="1529"/>
    </location>
    <ligand>
        <name>Mg(2+)</name>
        <dbReference type="ChEBI" id="CHEBI:18420"/>
    </ligand>
</feature>
<dbReference type="InterPro" id="IPR037191">
    <property type="entry name" value="VPS9_dom_sf"/>
</dbReference>
<dbReference type="SUPFAM" id="SSF48065">
    <property type="entry name" value="DBL homology domain (DH-domain)"/>
    <property type="match status" value="1"/>
</dbReference>
<comment type="cofactor">
    <cofactor evidence="15">
        <name>Mg(2+)</name>
        <dbReference type="ChEBI" id="CHEBI:18420"/>
    </cofactor>
    <cofactor evidence="15">
        <name>Mn(2+)</name>
        <dbReference type="ChEBI" id="CHEBI:29035"/>
    </cofactor>
    <text evidence="15">Binds 1 divalent metal cation per subunit; can use either Mg(2+) or Mn(2+).</text>
</comment>
<sequence>MHIELWNKCDRIHIISDISESVIKIANIDNHLYLLSASHNLYHGTVQEIDGQLQVQLTQSSNLKFKDIDSCGKYLYGIDSEGSIYKYNENLETLGEIVLLNESKVCSHGHSSIKFKLKVVKIAIGEFGCLYVTDNGQLWASGDMPQVGISGTNPRRVTFFENRYIQCVNVGSDFAIIIVGKQFRNEDTDSDECDEDVFAPTCPHCTSLSPNTQNGKENFDSSSTSSKNDTVSTASLDHNRLHFDNSCEITESSESEKISRNIIFRNTEAAKDFLTRQFSWMSSAGEEYLAECTEKPTRIIKENVTNMASFVYEGVKTVGDKVVTLSRHVSGSSDNCDVLEMAEDVSLPRITSKDEFMWSLSQATSEKDCSEQGLQERCNTIIKTGSNLLNCEVWTWGNVAHGQLGLCIGDGIKRERPMIITKLSNIGARKASVQGSHAGVLTLDGRLYLWGRNDYNQVTIETTIDQSSPRLFTINSEERIRDFACGLLQTTLLSSHLNLNYVGRRDRMDQNKLYNLLSNSATEDVQINRIFKNDDVLVTSQFFLLNISEQISALREFILSEQQFLEDMLIVHVNLIKILIKKTIVNVDPLVCEHLTKTFTELLYFTAANVESLLDFSNGVASDVDIVMFKYIDEYIYTYKKYLSAINDVISLGALTQISKVIDVSSALYKIKNGTKKDKTTNIEQVVYSALTLPLQRLNSYPSLLSNLLRTLRKESKLQEIHSKWNAVLEEQVQKQLEAERTKEFWLNSGKAIEQFRKSKRTLIRESHKYPIQLLNAGRFSSHWFILLTDILVHVNGSTPHVHDLITVWVEPPNDNSYSHNQICLKMPEDTLTLYTLEAEHKSEWLQDLQNSIKAALNKSNAVQPPMVRTAEYAFYKAGFYKDAKYKGRWSNGKMHGSGRMEWPDGRIYIGQFSNNQIHGFGRMEIPNTGVYEGLWKDNQQNGFGILKYCNGDIYKGCFKDGLPHGHGSLKHGSFIASAASIYIGDWVLGCKSGYGVMDDIVTGEKYLGTWSDNKKHGNGLIVTSDGIYYEGTFNQDVFTGHGLMILEDGTHYEGDFKGTGNINGKGVLTLNSGHMIEGNLCGSLTDGIKIANGVLNLTKVSNVEFCVKPSSFGKLCTPVGNKWKALFRQCYQMLGVTENNTKVNNKAPDTQKLWQNIAVLISNSHQGSLKKKKSDRSLENSLNNLDTIPKFGRSNMDMRNYTEVKQYLIKAFESPHHPLGSLLLDVTVAYTTTYGGLHAHPLLLTHAVVELHSIIRRLYDIVKLLFPALPSFEKEIPVESDDESEVISFQNLLYPMILPKVHQPLFILYTLHNKTQDLQYWKRLSEWNKHSDFTLMAFLSIDPKFLSNPGQDGFLPSPVKEQTFLEAIETLQLLKTTFSPIEKLLIIRQTFEKMTHVVQNQLGHEYKWSMDDLFPVFLYVVVRSRILQLGSEIHFIDDFMIPSLENGELGIMFTTLKACYQQILQEKTSIRNVKKLEEVVNILGKSFQHQLVNQNVDLPELQGEIDEICIKKCEEAARIIGGPVVVEDTALCFNALKGLPGPYIKWFLSKLQPEGLYRLLTGFEDKTAEAVCTFGYHPGGAEDKVVLFQGRVKGEIVNPRGPRDFGWDPCFQPSGYTKTYAELPKDLKNQISHRYLALMKMQEYFNDREKA</sequence>
<dbReference type="GO" id="GO:0005085">
    <property type="term" value="F:guanyl-nucleotide exchange factor activity"/>
    <property type="evidence" value="ECO:0007669"/>
    <property type="project" value="UniProtKB-KW"/>
</dbReference>
<dbReference type="SUPFAM" id="SSF109993">
    <property type="entry name" value="VPS9 domain"/>
    <property type="match status" value="1"/>
</dbReference>
<dbReference type="InterPro" id="IPR003123">
    <property type="entry name" value="VPS9"/>
</dbReference>
<feature type="binding site" evidence="15">
    <location>
        <position position="1629"/>
    </location>
    <ligand>
        <name>ITP</name>
        <dbReference type="ChEBI" id="CHEBI:61402"/>
    </ligand>
</feature>
<dbReference type="GO" id="GO:0036220">
    <property type="term" value="F:ITP diphosphatase activity"/>
    <property type="evidence" value="ECO:0007669"/>
    <property type="project" value="UniProtKB-UniRule"/>
</dbReference>
<dbReference type="Gene3D" id="2.20.110.10">
    <property type="entry name" value="Histone H3 K4-specific methyltransferase SET7/9 N-terminal domain"/>
    <property type="match status" value="4"/>
</dbReference>
<dbReference type="Pfam" id="PF25389">
    <property type="entry name" value="DH_ALS2"/>
    <property type="match status" value="1"/>
</dbReference>
<dbReference type="PROSITE" id="PS50012">
    <property type="entry name" value="RCC1_3"/>
    <property type="match status" value="2"/>
</dbReference>
<comment type="catalytic activity">
    <reaction evidence="14">
        <text>N(6)-hydroxy-dATP + H2O = N(6)-hydroxy-dAMP + diphosphate + H(+)</text>
        <dbReference type="Rhea" id="RHEA:83971"/>
        <dbReference type="ChEBI" id="CHEBI:15377"/>
        <dbReference type="ChEBI" id="CHEBI:15378"/>
        <dbReference type="ChEBI" id="CHEBI:33019"/>
        <dbReference type="ChEBI" id="CHEBI:233529"/>
        <dbReference type="ChEBI" id="CHEBI:233530"/>
    </reaction>
    <physiologicalReaction direction="left-to-right" evidence="14">
        <dbReference type="Rhea" id="RHEA:83972"/>
    </physiologicalReaction>
</comment>
<keyword evidence="21" id="KW-1185">Reference proteome</keyword>
<evidence type="ECO:0000259" key="19">
    <source>
        <dbReference type="PROSITE" id="PS51205"/>
    </source>
</evidence>
<evidence type="ECO:0000256" key="5">
    <source>
        <dbReference type="ARBA" id="ARBA00022737"/>
    </source>
</evidence>
<dbReference type="Proteomes" id="UP001353858">
    <property type="component" value="Unassembled WGS sequence"/>
</dbReference>
<dbReference type="GO" id="GO:0000166">
    <property type="term" value="F:nucleotide binding"/>
    <property type="evidence" value="ECO:0007669"/>
    <property type="project" value="UniProtKB-KW"/>
</dbReference>
<comment type="caution">
    <text evidence="20">The sequence shown here is derived from an EMBL/GenBank/DDBJ whole genome shotgun (WGS) entry which is preliminary data.</text>
</comment>
<dbReference type="InterPro" id="IPR009091">
    <property type="entry name" value="RCC1/BLIP-II"/>
</dbReference>
<keyword evidence="2 15" id="KW-0963">Cytoplasm</keyword>
<dbReference type="SUPFAM" id="SSF50985">
    <property type="entry name" value="RCC1/BLIP-II"/>
    <property type="match status" value="2"/>
</dbReference>
<dbReference type="GO" id="GO:0009117">
    <property type="term" value="P:nucleotide metabolic process"/>
    <property type="evidence" value="ECO:0007669"/>
    <property type="project" value="UniProtKB-KW"/>
</dbReference>
<comment type="function">
    <text evidence="11">Pyrophosphatase that hydrolyzes the non-canonical purine nucleotides inosine triphosphate (ITP), deoxyinosine triphosphate (dITP) as well as 2'-deoxy-N-6-hydroxylaminopurine triphosphate (dHAPTP) and xanthosine 5'-triphosphate (XTP) to their respective monophosphate derivatives. The enzyme does not distinguish between the deoxy- and ribose forms. Probably excludes non-canonical purines from RNA and DNA precursor pools, thus preventing their incorporation into RNA and DNA and avoiding chromosomal lesions.</text>
</comment>
<dbReference type="GO" id="GO:0036222">
    <property type="term" value="F:XTP diphosphatase activity"/>
    <property type="evidence" value="ECO:0007669"/>
    <property type="project" value="UniProtKB-UniRule"/>
</dbReference>
<evidence type="ECO:0000256" key="17">
    <source>
        <dbReference type="SAM" id="MobiDB-lite"/>
    </source>
</evidence>
<dbReference type="InterPro" id="IPR000219">
    <property type="entry name" value="DH_dom"/>
</dbReference>
<keyword evidence="3" id="KW-0344">Guanine-nucleotide releasing factor</keyword>
<evidence type="ECO:0000256" key="15">
    <source>
        <dbReference type="HAMAP-Rule" id="MF_03148"/>
    </source>
</evidence>
<keyword evidence="8 15" id="KW-0460">Magnesium</keyword>
<dbReference type="SUPFAM" id="SSF82185">
    <property type="entry name" value="Histone H3 K4-specific methyltransferase SET7/9 N-terminal domain"/>
    <property type="match status" value="2"/>
</dbReference>
<feature type="binding site" evidence="15">
    <location>
        <begin position="1634"/>
        <end position="1635"/>
    </location>
    <ligand>
        <name>ITP</name>
        <dbReference type="ChEBI" id="CHEBI:61402"/>
    </ligand>
</feature>
<dbReference type="PROSITE" id="PS50010">
    <property type="entry name" value="DH_2"/>
    <property type="match status" value="1"/>
</dbReference>
<dbReference type="Pfam" id="PF01725">
    <property type="entry name" value="Ham1p_like"/>
    <property type="match status" value="1"/>
</dbReference>
<organism evidence="20 21">
    <name type="scientific">Aquatica leii</name>
    <dbReference type="NCBI Taxonomy" id="1421715"/>
    <lineage>
        <taxon>Eukaryota</taxon>
        <taxon>Metazoa</taxon>
        <taxon>Ecdysozoa</taxon>
        <taxon>Arthropoda</taxon>
        <taxon>Hexapoda</taxon>
        <taxon>Insecta</taxon>
        <taxon>Pterygota</taxon>
        <taxon>Neoptera</taxon>
        <taxon>Endopterygota</taxon>
        <taxon>Coleoptera</taxon>
        <taxon>Polyphaga</taxon>
        <taxon>Elateriformia</taxon>
        <taxon>Elateroidea</taxon>
        <taxon>Lampyridae</taxon>
        <taxon>Luciolinae</taxon>
        <taxon>Aquatica</taxon>
    </lineage>
</organism>
<comment type="catalytic activity">
    <reaction evidence="15">
        <text>XTP + H2O = XMP + diphosphate + H(+)</text>
        <dbReference type="Rhea" id="RHEA:28610"/>
        <dbReference type="ChEBI" id="CHEBI:15377"/>
        <dbReference type="ChEBI" id="CHEBI:15378"/>
        <dbReference type="ChEBI" id="CHEBI:33019"/>
        <dbReference type="ChEBI" id="CHEBI:57464"/>
        <dbReference type="ChEBI" id="CHEBI:61314"/>
        <dbReference type="EC" id="3.6.1.66"/>
    </reaction>
</comment>
<dbReference type="Pfam" id="PF25383">
    <property type="entry name" value="PH_alsin"/>
    <property type="match status" value="1"/>
</dbReference>
<dbReference type="GO" id="GO:0035870">
    <property type="term" value="F:dITP diphosphatase activity"/>
    <property type="evidence" value="ECO:0007669"/>
    <property type="project" value="UniProtKB-UniRule"/>
</dbReference>
<evidence type="ECO:0000256" key="12">
    <source>
        <dbReference type="ARBA" id="ARBA00093218"/>
    </source>
</evidence>
<reference evidence="21" key="1">
    <citation type="submission" date="2023-01" db="EMBL/GenBank/DDBJ databases">
        <title>Key to firefly adult light organ development and bioluminescence: homeobox transcription factors regulate luciferase expression and transportation to peroxisome.</title>
        <authorList>
            <person name="Fu X."/>
        </authorList>
    </citation>
    <scope>NUCLEOTIDE SEQUENCE [LARGE SCALE GENOMIC DNA]</scope>
</reference>
<dbReference type="InterPro" id="IPR029001">
    <property type="entry name" value="ITPase-like_fam"/>
</dbReference>
<feature type="binding site" evidence="15">
    <location>
        <begin position="1529"/>
        <end position="1530"/>
    </location>
    <ligand>
        <name>ITP</name>
        <dbReference type="ChEBI" id="CHEBI:61402"/>
    </ligand>
</feature>
<feature type="domain" description="VPS9" evidence="19">
    <location>
        <begin position="1315"/>
        <end position="1473"/>
    </location>
</feature>
<dbReference type="InterPro" id="IPR002637">
    <property type="entry name" value="RdgB/HAM1"/>
</dbReference>
<dbReference type="InterPro" id="IPR059093">
    <property type="entry name" value="HA_Alsin"/>
</dbReference>
<gene>
    <name evidence="20" type="ORF">RN001_007366</name>
</gene>
<dbReference type="SMART" id="SM00698">
    <property type="entry name" value="MORN"/>
    <property type="match status" value="8"/>
</dbReference>
<dbReference type="InterPro" id="IPR057248">
    <property type="entry name" value="Alsin-like_PH"/>
</dbReference>
<dbReference type="InterPro" id="IPR027502">
    <property type="entry name" value="ITPase"/>
</dbReference>
<accession>A0AAN7P2R3</accession>
<keyword evidence="7 15" id="KW-0378">Hydrolase</keyword>
<evidence type="ECO:0000256" key="11">
    <source>
        <dbReference type="ARBA" id="ARBA00054940"/>
    </source>
</evidence>
<dbReference type="GO" id="GO:0046872">
    <property type="term" value="F:metal ion binding"/>
    <property type="evidence" value="ECO:0007669"/>
    <property type="project" value="UniProtKB-KW"/>
</dbReference>
<dbReference type="EC" id="3.6.1.66" evidence="15"/>
<dbReference type="Gene3D" id="2.30.29.30">
    <property type="entry name" value="Pleckstrin-homology domain (PH domain)/Phosphotyrosine-binding domain (PTB)"/>
    <property type="match status" value="1"/>
</dbReference>
<evidence type="ECO:0000256" key="14">
    <source>
        <dbReference type="ARBA" id="ARBA00093271"/>
    </source>
</evidence>
<evidence type="ECO:0000313" key="21">
    <source>
        <dbReference type="Proteomes" id="UP001353858"/>
    </source>
</evidence>
<feature type="binding site" evidence="15">
    <location>
        <position position="1501"/>
    </location>
    <ligand>
        <name>Mg(2+)</name>
        <dbReference type="ChEBI" id="CHEBI:18420"/>
    </ligand>
</feature>
<dbReference type="Pfam" id="PF25384">
    <property type="entry name" value="Alsin_RLD"/>
    <property type="match status" value="1"/>
</dbReference>
<dbReference type="SUPFAM" id="SSF52972">
    <property type="entry name" value="ITPase-like"/>
    <property type="match status" value="1"/>
</dbReference>
<dbReference type="Gene3D" id="2.130.10.30">
    <property type="entry name" value="Regulator of chromosome condensation 1/beta-lactamase-inhibitor protein II"/>
    <property type="match status" value="2"/>
</dbReference>
<dbReference type="Gene3D" id="1.20.900.10">
    <property type="entry name" value="Dbl homology (DH) domain"/>
    <property type="match status" value="1"/>
</dbReference>
<evidence type="ECO:0000259" key="18">
    <source>
        <dbReference type="PROSITE" id="PS50010"/>
    </source>
</evidence>
<dbReference type="InterPro" id="IPR000408">
    <property type="entry name" value="Reg_chr_condens"/>
</dbReference>
<dbReference type="Pfam" id="PF02493">
    <property type="entry name" value="MORN"/>
    <property type="match status" value="7"/>
</dbReference>
<evidence type="ECO:0000256" key="1">
    <source>
        <dbReference type="ARBA" id="ARBA00004496"/>
    </source>
</evidence>
<dbReference type="GO" id="GO:0031267">
    <property type="term" value="F:small GTPase binding"/>
    <property type="evidence" value="ECO:0007669"/>
    <property type="project" value="TreeGrafter"/>
</dbReference>
<dbReference type="FunFam" id="3.90.950.10:FF:000003">
    <property type="entry name" value="Inosine triphosphate pyrophosphatase"/>
    <property type="match status" value="1"/>
</dbReference>
<evidence type="ECO:0000256" key="7">
    <source>
        <dbReference type="ARBA" id="ARBA00022801"/>
    </source>
</evidence>
<dbReference type="HAMAP" id="MF_03148">
    <property type="entry name" value="HAM1_NTPase"/>
    <property type="match status" value="1"/>
</dbReference>
<proteinExistence type="inferred from homology"/>
<comment type="subcellular location">
    <subcellularLocation>
        <location evidence="1 15">Cytoplasm</location>
    </subcellularLocation>
</comment>
<dbReference type="SUPFAM" id="SSF50729">
    <property type="entry name" value="PH domain-like"/>
    <property type="match status" value="1"/>
</dbReference>
<feature type="compositionally biased region" description="Low complexity" evidence="17">
    <location>
        <begin position="221"/>
        <end position="231"/>
    </location>
</feature>
<dbReference type="GO" id="GO:0005737">
    <property type="term" value="C:cytoplasm"/>
    <property type="evidence" value="ECO:0007669"/>
    <property type="project" value="UniProtKB-SubCell"/>
</dbReference>
<comment type="subunit">
    <text evidence="15">Homodimer.</text>
</comment>
<dbReference type="InterPro" id="IPR035899">
    <property type="entry name" value="DBL_dom_sf"/>
</dbReference>
<name>A0AAN7P2R3_9COLE</name>
<dbReference type="PANTHER" id="PTHR46089">
    <property type="entry name" value="ALSIN HOMOLOG"/>
    <property type="match status" value="1"/>
</dbReference>
<keyword evidence="10 15" id="KW-0464">Manganese</keyword>
<dbReference type="InterPro" id="IPR003409">
    <property type="entry name" value="MORN"/>
</dbReference>
<keyword evidence="5" id="KW-0677">Repeat</keyword>
<comment type="caution">
    <text evidence="15">Lacks conserved residue(s) required for the propagation of feature annotation.</text>
</comment>
<dbReference type="CDD" id="cd00515">
    <property type="entry name" value="HAM1"/>
    <property type="match status" value="1"/>
</dbReference>
<dbReference type="PROSITE" id="PS51205">
    <property type="entry name" value="VPS9"/>
    <property type="match status" value="1"/>
</dbReference>
<evidence type="ECO:0000256" key="10">
    <source>
        <dbReference type="ARBA" id="ARBA00023211"/>
    </source>
</evidence>
<dbReference type="EMBL" id="JARPUR010000003">
    <property type="protein sequence ID" value="KAK4879220.1"/>
    <property type="molecule type" value="Genomic_DNA"/>
</dbReference>
<feature type="region of interest" description="Disordered" evidence="17">
    <location>
        <begin position="209"/>
        <end position="231"/>
    </location>
</feature>
<dbReference type="Gene3D" id="3.90.950.10">
    <property type="match status" value="1"/>
</dbReference>
<dbReference type="GO" id="GO:0009204">
    <property type="term" value="P:deoxyribonucleoside triphosphate catabolic process"/>
    <property type="evidence" value="ECO:0007669"/>
    <property type="project" value="UniProtKB-UniRule"/>
</dbReference>
<evidence type="ECO:0000256" key="3">
    <source>
        <dbReference type="ARBA" id="ARBA00022658"/>
    </source>
</evidence>
<feature type="domain" description="DH" evidence="18">
    <location>
        <begin position="549"/>
        <end position="750"/>
    </location>
</feature>
<comment type="catalytic activity">
    <reaction evidence="13">
        <text>dITP + H2O = dIMP + diphosphate + H(+)</text>
        <dbReference type="Rhea" id="RHEA:28342"/>
        <dbReference type="ChEBI" id="CHEBI:15377"/>
        <dbReference type="ChEBI" id="CHEBI:15378"/>
        <dbReference type="ChEBI" id="CHEBI:33019"/>
        <dbReference type="ChEBI" id="CHEBI:61194"/>
        <dbReference type="ChEBI" id="CHEBI:61382"/>
        <dbReference type="EC" id="3.6.1.66"/>
    </reaction>
    <physiologicalReaction direction="left-to-right" evidence="13">
        <dbReference type="Rhea" id="RHEA:28343"/>
    </physiologicalReaction>
</comment>
<comment type="function">
    <text evidence="15">Pyrophosphatase that hydrolyzes non-canonical purine nucleotides such as inosine triphosphate (ITP), deoxyinosine triphosphate (dITP) or xanthosine 5'-triphosphate (XTP) to their respective monophosphate derivatives. The enzyme does not distinguish between the deoxy- and ribose forms. Probably excludes non-canonical purines from RNA and DNA precursor pools, thus preventing their incorporation into RNA and DNA and avoiding chromosomal lesions.</text>
</comment>
<dbReference type="InterPro" id="IPR051984">
    <property type="entry name" value="Alsin"/>
</dbReference>
<dbReference type="InterPro" id="IPR011993">
    <property type="entry name" value="PH-like_dom_sf"/>
</dbReference>
<keyword evidence="4 15" id="KW-0479">Metal-binding</keyword>
<feature type="repeat" description="RCC1" evidence="16">
    <location>
        <begin position="391"/>
        <end position="444"/>
    </location>
</feature>
<evidence type="ECO:0000256" key="8">
    <source>
        <dbReference type="ARBA" id="ARBA00022842"/>
    </source>
</evidence>
<protein>
    <recommendedName>
        <fullName evidence="15">Inosine triphosphate pyrophosphatase</fullName>
        <shortName evidence="15">ITPase</shortName>
        <shortName evidence="15">Inosine triphosphatase</shortName>
        <ecNumber evidence="15">3.6.1.66</ecNumber>
    </recommendedName>
    <alternativeName>
        <fullName evidence="15">Non-canonical purine NTP pyrophosphatase</fullName>
    </alternativeName>
    <alternativeName>
        <fullName evidence="15">Non-standard purine NTP pyrophosphatase</fullName>
    </alternativeName>
    <alternativeName>
        <fullName evidence="15">Nucleoside-triphosphate diphosphatase</fullName>
    </alternativeName>
    <alternativeName>
        <fullName evidence="15">Nucleoside-triphosphate pyrophosphatase</fullName>
        <shortName evidence="15">NTPase</shortName>
    </alternativeName>
    <alternativeName>
        <fullName evidence="15">XTP/dITP diphosphatase</fullName>
    </alternativeName>
</protein>
<dbReference type="SMART" id="SM00167">
    <property type="entry name" value="VPS9"/>
    <property type="match status" value="1"/>
</dbReference>
<evidence type="ECO:0000256" key="6">
    <source>
        <dbReference type="ARBA" id="ARBA00022741"/>
    </source>
</evidence>
<feature type="binding site" evidence="15">
    <location>
        <position position="1513"/>
    </location>
    <ligand>
        <name>ITP</name>
        <dbReference type="ChEBI" id="CHEBI:61402"/>
    </ligand>
</feature>
<keyword evidence="9 15" id="KW-0546">Nucleotide metabolism</keyword>
<evidence type="ECO:0000256" key="2">
    <source>
        <dbReference type="ARBA" id="ARBA00022490"/>
    </source>
</evidence>
<feature type="repeat" description="RCC1" evidence="16">
    <location>
        <begin position="445"/>
        <end position="496"/>
    </location>
</feature>
<comment type="catalytic activity">
    <reaction evidence="12">
        <text>ITP + H2O = IMP + diphosphate + H(+)</text>
        <dbReference type="Rhea" id="RHEA:29399"/>
        <dbReference type="ChEBI" id="CHEBI:15377"/>
        <dbReference type="ChEBI" id="CHEBI:15378"/>
        <dbReference type="ChEBI" id="CHEBI:33019"/>
        <dbReference type="ChEBI" id="CHEBI:58053"/>
        <dbReference type="ChEBI" id="CHEBI:61402"/>
        <dbReference type="EC" id="3.6.1.66"/>
    </reaction>
    <physiologicalReaction direction="left-to-right" evidence="12">
        <dbReference type="Rhea" id="RHEA:29400"/>
    </physiologicalReaction>
</comment>
<dbReference type="Pfam" id="PF02204">
    <property type="entry name" value="VPS9"/>
    <property type="match status" value="1"/>
</dbReference>
<dbReference type="Pfam" id="PF26202">
    <property type="entry name" value="HA_Alsin"/>
    <property type="match status" value="1"/>
</dbReference>
<evidence type="ECO:0000256" key="13">
    <source>
        <dbReference type="ARBA" id="ARBA00093255"/>
    </source>
</evidence>
<dbReference type="PANTHER" id="PTHR46089:SF2">
    <property type="entry name" value="ALSIN HOMOLOG"/>
    <property type="match status" value="1"/>
</dbReference>